<dbReference type="Proteomes" id="UP000677457">
    <property type="component" value="Unassembled WGS sequence"/>
</dbReference>
<dbReference type="PANTHER" id="PTHR36439:SF1">
    <property type="entry name" value="DUF1697 DOMAIN-CONTAINING PROTEIN"/>
    <property type="match status" value="1"/>
</dbReference>
<evidence type="ECO:0000313" key="1">
    <source>
        <dbReference type="EMBL" id="GIM87353.1"/>
    </source>
</evidence>
<dbReference type="PANTHER" id="PTHR36439">
    <property type="entry name" value="BLL4334 PROTEIN"/>
    <property type="match status" value="1"/>
</dbReference>
<evidence type="ECO:0000313" key="2">
    <source>
        <dbReference type="EMBL" id="TQL38057.1"/>
    </source>
</evidence>
<keyword evidence="4" id="KW-1185">Reference proteome</keyword>
<dbReference type="InterPro" id="IPR012545">
    <property type="entry name" value="DUF1697"/>
</dbReference>
<dbReference type="Gene3D" id="3.30.70.1280">
    <property type="entry name" value="SP0830-like domains"/>
    <property type="match status" value="1"/>
</dbReference>
<dbReference type="OMA" id="YAPDGLG"/>
<reference evidence="2 3" key="1">
    <citation type="submission" date="2019-06" db="EMBL/GenBank/DDBJ databases">
        <title>Sequencing the genomes of 1000 actinobacteria strains.</title>
        <authorList>
            <person name="Klenk H.-P."/>
        </authorList>
    </citation>
    <scope>NUCLEOTIDE SEQUENCE [LARGE SCALE GENOMIC DNA]</scope>
    <source>
        <strain evidence="2 3">DSM 44819</strain>
    </source>
</reference>
<reference evidence="1 4" key="2">
    <citation type="submission" date="2021-03" db="EMBL/GenBank/DDBJ databases">
        <title>Whole genome shotgun sequence of Salinispora arenicola NBRC 105043.</title>
        <authorList>
            <person name="Komaki H."/>
            <person name="Tamura T."/>
        </authorList>
    </citation>
    <scope>NUCLEOTIDE SEQUENCE [LARGE SCALE GENOMIC DNA]</scope>
    <source>
        <strain evidence="1 4">NBRC 105043</strain>
    </source>
</reference>
<dbReference type="PIRSF" id="PIRSF008502">
    <property type="entry name" value="UCP008502"/>
    <property type="match status" value="1"/>
</dbReference>
<gene>
    <name evidence="2" type="ORF">FB564_3229</name>
    <name evidence="1" type="ORF">Sar04_40890</name>
</gene>
<name>A0A542XQD7_SALAC</name>
<dbReference type="GeneID" id="93772445"/>
<protein>
    <submittedName>
        <fullName evidence="2">Uncharacterized protein (DUF1697 family)</fullName>
    </submittedName>
</protein>
<comment type="caution">
    <text evidence="2">The sequence shown here is derived from an EMBL/GenBank/DDBJ whole genome shotgun (WGS) entry which is preliminary data.</text>
</comment>
<dbReference type="AlphaFoldDB" id="A0A542XQD7"/>
<dbReference type="Pfam" id="PF08002">
    <property type="entry name" value="DUF1697"/>
    <property type="match status" value="1"/>
</dbReference>
<accession>A0A542XQD7</accession>
<sequence>MATHIVLLRGINVGKHNRIAMSELKALLTDLGHTDVRTLLNSGNAVVTTADADSAAVARRIRKGISDSFGLSIPTIVRSRAQVEAVIERNPMPEEAEREPSYFHVGFCDPAPSQERLDAIDGTTLGADRIMVRAGTCYLWFADGPRNSPLGRVLSADKLGVSMTMRNWNTVRKLLCLAGP</sequence>
<dbReference type="EMBL" id="VFOL01000001">
    <property type="protein sequence ID" value="TQL38057.1"/>
    <property type="molecule type" value="Genomic_DNA"/>
</dbReference>
<dbReference type="SUPFAM" id="SSF160379">
    <property type="entry name" value="SP0830-like"/>
    <property type="match status" value="1"/>
</dbReference>
<organism evidence="2 3">
    <name type="scientific">Salinispora arenicola</name>
    <dbReference type="NCBI Taxonomy" id="168697"/>
    <lineage>
        <taxon>Bacteria</taxon>
        <taxon>Bacillati</taxon>
        <taxon>Actinomycetota</taxon>
        <taxon>Actinomycetes</taxon>
        <taxon>Micromonosporales</taxon>
        <taxon>Micromonosporaceae</taxon>
        <taxon>Salinispora</taxon>
    </lineage>
</organism>
<proteinExistence type="predicted"/>
<evidence type="ECO:0000313" key="3">
    <source>
        <dbReference type="Proteomes" id="UP000315983"/>
    </source>
</evidence>
<dbReference type="EMBL" id="BOQM01000035">
    <property type="protein sequence ID" value="GIM87353.1"/>
    <property type="molecule type" value="Genomic_DNA"/>
</dbReference>
<evidence type="ECO:0000313" key="4">
    <source>
        <dbReference type="Proteomes" id="UP000677457"/>
    </source>
</evidence>
<dbReference type="RefSeq" id="WP_012183275.1">
    <property type="nucleotide sequence ID" value="NZ_BOQM01000035.1"/>
</dbReference>
<dbReference type="Proteomes" id="UP000315983">
    <property type="component" value="Unassembled WGS sequence"/>
</dbReference>